<reference evidence="1" key="1">
    <citation type="submission" date="2021-10" db="EMBL/GenBank/DDBJ databases">
        <title>Tropical sea cucumber genome reveals ecological adaptation and Cuvierian tubules defense mechanism.</title>
        <authorList>
            <person name="Chen T."/>
        </authorList>
    </citation>
    <scope>NUCLEOTIDE SEQUENCE</scope>
    <source>
        <strain evidence="1">Nanhai2018</strain>
        <tissue evidence="1">Muscle</tissue>
    </source>
</reference>
<evidence type="ECO:0000313" key="1">
    <source>
        <dbReference type="EMBL" id="KAJ8043576.1"/>
    </source>
</evidence>
<dbReference type="OrthoDB" id="10056585at2759"/>
<dbReference type="AlphaFoldDB" id="A0A9Q1HFX4"/>
<accession>A0A9Q1HFX4</accession>
<proteinExistence type="predicted"/>
<gene>
    <name evidence="1" type="ORF">HOLleu_10739</name>
</gene>
<name>A0A9Q1HFX4_HOLLE</name>
<organism evidence="1 2">
    <name type="scientific">Holothuria leucospilota</name>
    <name type="common">Black long sea cucumber</name>
    <name type="synonym">Mertensiothuria leucospilota</name>
    <dbReference type="NCBI Taxonomy" id="206669"/>
    <lineage>
        <taxon>Eukaryota</taxon>
        <taxon>Metazoa</taxon>
        <taxon>Echinodermata</taxon>
        <taxon>Eleutherozoa</taxon>
        <taxon>Echinozoa</taxon>
        <taxon>Holothuroidea</taxon>
        <taxon>Aspidochirotacea</taxon>
        <taxon>Aspidochirotida</taxon>
        <taxon>Holothuriidae</taxon>
        <taxon>Holothuria</taxon>
    </lineage>
</organism>
<dbReference type="Proteomes" id="UP001152320">
    <property type="component" value="Chromosome 4"/>
</dbReference>
<dbReference type="PANTHER" id="PTHR37162:SF11">
    <property type="match status" value="1"/>
</dbReference>
<sequence>MVSIFRRMFPDSEIAKSMTFGETKSMYMACFGLAPYFSKLLEKKAKEQPFVLLFNESLNRELQKKQLDIHLLVWDDNKVSTRYYTSDFLGHACTVDIIDSFNKNVAKTLTYKNLLQVSMDGPNVNWSVFKKLSEKLADEYDTSIVDIGSCGLHTMHNSVRAAVKETGWGLCQILSALHALFDDVPARRADYEACTVQSLYGINFCAHRWLENIPACERATDVFPHVKKYVDKAERKEVKAPETKSYDIVKKWSKDPLATAKMMFIIFAAKHVNTFLTAYQTDFPMLPFLFEYLHKLLRTTMQCFVKTQMVEKAVSVEKLMKIDISSQANLKAVKRHRLFY</sequence>
<comment type="caution">
    <text evidence="1">The sequence shown here is derived from an EMBL/GenBank/DDBJ whole genome shotgun (WGS) entry which is preliminary data.</text>
</comment>
<protein>
    <submittedName>
        <fullName evidence="1">Uncharacterized protein</fullName>
    </submittedName>
</protein>
<dbReference type="PANTHER" id="PTHR37162">
    <property type="entry name" value="HAT FAMILY DIMERISATION DOMAINCONTAINING PROTEIN-RELATED"/>
    <property type="match status" value="1"/>
</dbReference>
<evidence type="ECO:0000313" key="2">
    <source>
        <dbReference type="Proteomes" id="UP001152320"/>
    </source>
</evidence>
<keyword evidence="2" id="KW-1185">Reference proteome</keyword>
<dbReference type="EMBL" id="JAIZAY010000004">
    <property type="protein sequence ID" value="KAJ8043576.1"/>
    <property type="molecule type" value="Genomic_DNA"/>
</dbReference>